<evidence type="ECO:0000313" key="3">
    <source>
        <dbReference type="Proteomes" id="UP001519654"/>
    </source>
</evidence>
<dbReference type="PANTHER" id="PTHR39966">
    <property type="entry name" value="BLL2471 PROTEIN-RELATED"/>
    <property type="match status" value="1"/>
</dbReference>
<accession>A0ABS5YS18</accession>
<dbReference type="Gene3D" id="1.20.120.520">
    <property type="entry name" value="nmb1532 protein domain like"/>
    <property type="match status" value="1"/>
</dbReference>
<dbReference type="Proteomes" id="UP001519654">
    <property type="component" value="Unassembled WGS sequence"/>
</dbReference>
<reference evidence="2 3" key="1">
    <citation type="submission" date="2021-06" db="EMBL/GenBank/DDBJ databases">
        <title>Actinoplanes lichenicola sp. nov., and Actinoplanes ovalisporus sp. nov., isolated from lichen in Thailand.</title>
        <authorList>
            <person name="Saeng-In P."/>
            <person name="Kanchanasin P."/>
            <person name="Yuki M."/>
            <person name="Kudo T."/>
            <person name="Ohkuma M."/>
            <person name="Phongsopitanun W."/>
            <person name="Tanasupawat S."/>
        </authorList>
    </citation>
    <scope>NUCLEOTIDE SEQUENCE [LARGE SCALE GENOMIC DNA]</scope>
    <source>
        <strain evidence="2 3">NBRC 110975</strain>
    </source>
</reference>
<gene>
    <name evidence="2" type="ORF">KOI35_22300</name>
</gene>
<evidence type="ECO:0000259" key="1">
    <source>
        <dbReference type="Pfam" id="PF01814"/>
    </source>
</evidence>
<keyword evidence="3" id="KW-1185">Reference proteome</keyword>
<organism evidence="2 3">
    <name type="scientific">Paractinoplanes bogorensis</name>
    <dbReference type="NCBI Taxonomy" id="1610840"/>
    <lineage>
        <taxon>Bacteria</taxon>
        <taxon>Bacillati</taxon>
        <taxon>Actinomycetota</taxon>
        <taxon>Actinomycetes</taxon>
        <taxon>Micromonosporales</taxon>
        <taxon>Micromonosporaceae</taxon>
        <taxon>Paractinoplanes</taxon>
    </lineage>
</organism>
<proteinExistence type="predicted"/>
<dbReference type="InterPro" id="IPR012312">
    <property type="entry name" value="Hemerythrin-like"/>
</dbReference>
<feature type="domain" description="Hemerythrin-like" evidence="1">
    <location>
        <begin position="10"/>
        <end position="140"/>
    </location>
</feature>
<comment type="caution">
    <text evidence="2">The sequence shown here is derived from an EMBL/GenBank/DDBJ whole genome shotgun (WGS) entry which is preliminary data.</text>
</comment>
<dbReference type="EMBL" id="JAHKKG010000006">
    <property type="protein sequence ID" value="MBU2666237.1"/>
    <property type="molecule type" value="Genomic_DNA"/>
</dbReference>
<name>A0ABS5YS18_9ACTN</name>
<dbReference type="Pfam" id="PF01814">
    <property type="entry name" value="Hemerythrin"/>
    <property type="match status" value="1"/>
</dbReference>
<sequence length="218" mass="24064">MNNEPTGLLLAHRAMLRDLDRCAELTAGLARNSPRLDRKRAAAIAGYLSDFCDSIHHHHSAEDEVLWPVLERAAGAHVDLTELTDDHAVLDPKLARIRSGAAALKAGHIVSAELAADLADLRDTLHEHIADEERTIVPLIKQYVSDDDWNRVEASIRKRGAAMSFEVPRVLAVCTEAELAEIRQEGGFPVAIMIKLLPLPFKRREALVFGAAAERNQH</sequence>
<dbReference type="CDD" id="cd12108">
    <property type="entry name" value="Hr-like"/>
    <property type="match status" value="1"/>
</dbReference>
<protein>
    <submittedName>
        <fullName evidence="2">Hemerythrin domain-containing protein</fullName>
    </submittedName>
</protein>
<evidence type="ECO:0000313" key="2">
    <source>
        <dbReference type="EMBL" id="MBU2666237.1"/>
    </source>
</evidence>
<dbReference type="RefSeq" id="WP_215789420.1">
    <property type="nucleotide sequence ID" value="NZ_JAHKKG010000006.1"/>
</dbReference>
<dbReference type="PANTHER" id="PTHR39966:SF1">
    <property type="entry name" value="HEMERYTHRIN-LIKE DOMAIN-CONTAINING PROTEIN"/>
    <property type="match status" value="1"/>
</dbReference>